<name>R4X9B5_TAPDE</name>
<organism evidence="2 3">
    <name type="scientific">Taphrina deformans (strain PYCC 5710 / ATCC 11124 / CBS 356.35 / IMI 108563 / JCM 9778 / NBRC 8474)</name>
    <name type="common">Peach leaf curl fungus</name>
    <name type="synonym">Lalaria deformans</name>
    <dbReference type="NCBI Taxonomy" id="1097556"/>
    <lineage>
        <taxon>Eukaryota</taxon>
        <taxon>Fungi</taxon>
        <taxon>Dikarya</taxon>
        <taxon>Ascomycota</taxon>
        <taxon>Taphrinomycotina</taxon>
        <taxon>Taphrinomycetes</taxon>
        <taxon>Taphrinales</taxon>
        <taxon>Taphrinaceae</taxon>
        <taxon>Taphrina</taxon>
    </lineage>
</organism>
<dbReference type="VEuPathDB" id="FungiDB:TAPDE_002341"/>
<gene>
    <name evidence="2" type="ORF">TAPDE_002341</name>
</gene>
<keyword evidence="3" id="KW-1185">Reference proteome</keyword>
<proteinExistence type="predicted"/>
<sequence length="171" mass="18953">MLVLQRCLLATPRQVRSISLFDNVKKILGRAAPASPLPSEPQLQSSGELPGEKAASATNIEKVGSARQSRVIGFKVDVPQPLTGDAFNSELRAAFQEVLGNEKKIIESHKLRLAQTIWEKTGSRVPDFVLNAATRREDLVSFFTKDHQRGKGRLNLLRLDRVEMPSNVKVL</sequence>
<comment type="caution">
    <text evidence="2">The sequence shown here is derived from an EMBL/GenBank/DDBJ whole genome shotgun (WGS) entry which is preliminary data.</text>
</comment>
<dbReference type="AlphaFoldDB" id="R4X9B5"/>
<dbReference type="EMBL" id="CAHR02000080">
    <property type="protein sequence ID" value="CCG82321.1"/>
    <property type="molecule type" value="Genomic_DNA"/>
</dbReference>
<evidence type="ECO:0000313" key="2">
    <source>
        <dbReference type="EMBL" id="CCG82321.1"/>
    </source>
</evidence>
<dbReference type="Proteomes" id="UP000013776">
    <property type="component" value="Unassembled WGS sequence"/>
</dbReference>
<reference evidence="2 3" key="1">
    <citation type="journal article" date="2013" name="MBio">
        <title>Genome sequencing of the plant pathogen Taphrina deformans, the causal agent of peach leaf curl.</title>
        <authorList>
            <person name="Cisse O.H."/>
            <person name="Almeida J.M.G.C.F."/>
            <person name="Fonseca A."/>
            <person name="Kumar A.A."/>
            <person name="Salojaervi J."/>
            <person name="Overmyer K."/>
            <person name="Hauser P.M."/>
            <person name="Pagni M."/>
        </authorList>
    </citation>
    <scope>NUCLEOTIDE SEQUENCE [LARGE SCALE GENOMIC DNA]</scope>
    <source>
        <strain evidence="3">PYCC 5710 / ATCC 11124 / CBS 356.35 / IMI 108563 / JCM 9778 / NBRC 8474</strain>
    </source>
</reference>
<protein>
    <submittedName>
        <fullName evidence="2">Uncharacterized protein</fullName>
    </submittedName>
</protein>
<feature type="region of interest" description="Disordered" evidence="1">
    <location>
        <begin position="32"/>
        <end position="55"/>
    </location>
</feature>
<accession>R4X9B5</accession>
<evidence type="ECO:0000256" key="1">
    <source>
        <dbReference type="SAM" id="MobiDB-lite"/>
    </source>
</evidence>
<evidence type="ECO:0000313" key="3">
    <source>
        <dbReference type="Proteomes" id="UP000013776"/>
    </source>
</evidence>